<name>A0A1J6IKG0_NICAT</name>
<comment type="caution">
    <text evidence="2">The sequence shown here is derived from an EMBL/GenBank/DDBJ whole genome shotgun (WGS) entry which is preliminary data.</text>
</comment>
<feature type="signal peptide" evidence="1">
    <location>
        <begin position="1"/>
        <end position="19"/>
    </location>
</feature>
<dbReference type="AlphaFoldDB" id="A0A1J6IKG0"/>
<feature type="chain" id="PRO_5012362779" description="Carboxypeptidase A inhibitor-like domain-containing protein" evidence="1">
    <location>
        <begin position="20"/>
        <end position="86"/>
    </location>
</feature>
<evidence type="ECO:0008006" key="4">
    <source>
        <dbReference type="Google" id="ProtNLM"/>
    </source>
</evidence>
<dbReference type="EMBL" id="MJEQ01037189">
    <property type="protein sequence ID" value="OIT01016.1"/>
    <property type="molecule type" value="Genomic_DNA"/>
</dbReference>
<organism evidence="2 3">
    <name type="scientific">Nicotiana attenuata</name>
    <name type="common">Coyote tobacco</name>
    <dbReference type="NCBI Taxonomy" id="49451"/>
    <lineage>
        <taxon>Eukaryota</taxon>
        <taxon>Viridiplantae</taxon>
        <taxon>Streptophyta</taxon>
        <taxon>Embryophyta</taxon>
        <taxon>Tracheophyta</taxon>
        <taxon>Spermatophyta</taxon>
        <taxon>Magnoliopsida</taxon>
        <taxon>eudicotyledons</taxon>
        <taxon>Gunneridae</taxon>
        <taxon>Pentapetalae</taxon>
        <taxon>asterids</taxon>
        <taxon>lamiids</taxon>
        <taxon>Solanales</taxon>
        <taxon>Solanaceae</taxon>
        <taxon>Nicotianoideae</taxon>
        <taxon>Nicotianeae</taxon>
        <taxon>Nicotiana</taxon>
    </lineage>
</organism>
<accession>A0A1J6IKG0</accession>
<gene>
    <name evidence="2" type="ORF">A4A49_07153</name>
</gene>
<evidence type="ECO:0000313" key="3">
    <source>
        <dbReference type="Proteomes" id="UP000187609"/>
    </source>
</evidence>
<dbReference type="Gramene" id="OIT01016">
    <property type="protein sequence ID" value="OIT01016"/>
    <property type="gene ID" value="A4A49_07153"/>
</dbReference>
<keyword evidence="3" id="KW-1185">Reference proteome</keyword>
<evidence type="ECO:0000313" key="2">
    <source>
        <dbReference type="EMBL" id="OIT01016.1"/>
    </source>
</evidence>
<protein>
    <recommendedName>
        <fullName evidence="4">Carboxypeptidase A inhibitor-like domain-containing protein</fullName>
    </recommendedName>
</protein>
<sequence>MMLLKHSFVLAILIMVATANVPLLTNTKVEAVLDVDHNLSGMRKRLLPQLNTCFRSCTSSLDCNDCWVCCACGFSITLGGPLCLTA</sequence>
<evidence type="ECO:0000256" key="1">
    <source>
        <dbReference type="SAM" id="SignalP"/>
    </source>
</evidence>
<reference evidence="2" key="1">
    <citation type="submission" date="2016-11" db="EMBL/GenBank/DDBJ databases">
        <title>The genome of Nicotiana attenuata.</title>
        <authorList>
            <person name="Xu S."/>
            <person name="Brockmoeller T."/>
            <person name="Gaquerel E."/>
            <person name="Navarro A."/>
            <person name="Kuhl H."/>
            <person name="Gase K."/>
            <person name="Ling Z."/>
            <person name="Zhou W."/>
            <person name="Kreitzer C."/>
            <person name="Stanke M."/>
            <person name="Tang H."/>
            <person name="Lyons E."/>
            <person name="Pandey P."/>
            <person name="Pandey S.P."/>
            <person name="Timmermann B."/>
            <person name="Baldwin I.T."/>
        </authorList>
    </citation>
    <scope>NUCLEOTIDE SEQUENCE [LARGE SCALE GENOMIC DNA]</scope>
    <source>
        <strain evidence="2">UT</strain>
    </source>
</reference>
<proteinExistence type="predicted"/>
<dbReference type="Proteomes" id="UP000187609">
    <property type="component" value="Unassembled WGS sequence"/>
</dbReference>
<keyword evidence="1" id="KW-0732">Signal</keyword>